<feature type="transmembrane region" description="Helical" evidence="9">
    <location>
        <begin position="395"/>
        <end position="414"/>
    </location>
</feature>
<evidence type="ECO:0000313" key="12">
    <source>
        <dbReference type="EMBL" id="NVN29790.1"/>
    </source>
</evidence>
<organism evidence="12 14">
    <name type="scientific">Endobacter medicaginis</name>
    <dbReference type="NCBI Taxonomy" id="1181271"/>
    <lineage>
        <taxon>Bacteria</taxon>
        <taxon>Pseudomonadati</taxon>
        <taxon>Pseudomonadota</taxon>
        <taxon>Alphaproteobacteria</taxon>
        <taxon>Acetobacterales</taxon>
        <taxon>Acetobacteraceae</taxon>
        <taxon>Endobacter</taxon>
    </lineage>
</organism>
<keyword evidence="5" id="KW-0769">Symport</keyword>
<dbReference type="InterPro" id="IPR051084">
    <property type="entry name" value="H+-coupled_symporters"/>
</dbReference>
<gene>
    <name evidence="11" type="ORF">FHR90_000596</name>
    <name evidence="12" type="ORF">HUK83_05495</name>
</gene>
<dbReference type="RefSeq" id="WP_176622774.1">
    <property type="nucleotide sequence ID" value="NZ_JABXXQ010000068.1"/>
</dbReference>
<evidence type="ECO:0000256" key="1">
    <source>
        <dbReference type="ARBA" id="ARBA00004651"/>
    </source>
</evidence>
<feature type="transmembrane region" description="Helical" evidence="9">
    <location>
        <begin position="298"/>
        <end position="318"/>
    </location>
</feature>
<dbReference type="EMBL" id="JABXXQ010000068">
    <property type="protein sequence ID" value="NVN29790.1"/>
    <property type="molecule type" value="Genomic_DNA"/>
</dbReference>
<feature type="transmembrane region" description="Helical" evidence="9">
    <location>
        <begin position="269"/>
        <end position="291"/>
    </location>
</feature>
<evidence type="ECO:0000256" key="9">
    <source>
        <dbReference type="SAM" id="Phobius"/>
    </source>
</evidence>
<comment type="subcellular location">
    <subcellularLocation>
        <location evidence="1">Cell membrane</location>
        <topology evidence="1">Multi-pass membrane protein</topology>
    </subcellularLocation>
</comment>
<dbReference type="GO" id="GO:0015293">
    <property type="term" value="F:symporter activity"/>
    <property type="evidence" value="ECO:0007669"/>
    <property type="project" value="UniProtKB-KW"/>
</dbReference>
<feature type="compositionally biased region" description="Low complexity" evidence="8">
    <location>
        <begin position="422"/>
        <end position="435"/>
    </location>
</feature>
<feature type="transmembrane region" description="Helical" evidence="9">
    <location>
        <begin position="362"/>
        <end position="383"/>
    </location>
</feature>
<dbReference type="Proteomes" id="UP000565205">
    <property type="component" value="Unassembled WGS sequence"/>
</dbReference>
<evidence type="ECO:0000256" key="6">
    <source>
        <dbReference type="ARBA" id="ARBA00022989"/>
    </source>
</evidence>
<keyword evidence="13" id="KW-1185">Reference proteome</keyword>
<reference evidence="12 14" key="1">
    <citation type="submission" date="2020-06" db="EMBL/GenBank/DDBJ databases">
        <title>Description of novel acetic acid bacteria.</title>
        <authorList>
            <person name="Sombolestani A."/>
        </authorList>
    </citation>
    <scope>NUCLEOTIDE SEQUENCE [LARGE SCALE GENOMIC DNA]</scope>
    <source>
        <strain evidence="12 14">LMG 26838</strain>
    </source>
</reference>
<keyword evidence="3" id="KW-1003">Cell membrane</keyword>
<evidence type="ECO:0000259" key="10">
    <source>
        <dbReference type="PROSITE" id="PS50850"/>
    </source>
</evidence>
<feature type="domain" description="Major facilitator superfamily (MFS) profile" evidence="10">
    <location>
        <begin position="18"/>
        <end position="420"/>
    </location>
</feature>
<evidence type="ECO:0000256" key="2">
    <source>
        <dbReference type="ARBA" id="ARBA00022448"/>
    </source>
</evidence>
<evidence type="ECO:0000256" key="4">
    <source>
        <dbReference type="ARBA" id="ARBA00022692"/>
    </source>
</evidence>
<keyword evidence="7 9" id="KW-0472">Membrane</keyword>
<dbReference type="AlphaFoldDB" id="A0A850NP17"/>
<feature type="transmembrane region" description="Helical" evidence="9">
    <location>
        <begin position="20"/>
        <end position="39"/>
    </location>
</feature>
<keyword evidence="6 9" id="KW-1133">Transmembrane helix</keyword>
<feature type="transmembrane region" description="Helical" evidence="9">
    <location>
        <begin position="187"/>
        <end position="209"/>
    </location>
</feature>
<keyword evidence="2" id="KW-0813">Transport</keyword>
<dbReference type="Gene3D" id="1.20.1250.20">
    <property type="entry name" value="MFS general substrate transporter like domains"/>
    <property type="match status" value="2"/>
</dbReference>
<evidence type="ECO:0000256" key="8">
    <source>
        <dbReference type="SAM" id="MobiDB-lite"/>
    </source>
</evidence>
<dbReference type="InterPro" id="IPR011701">
    <property type="entry name" value="MFS"/>
</dbReference>
<feature type="transmembrane region" description="Helical" evidence="9">
    <location>
        <begin position="156"/>
        <end position="181"/>
    </location>
</feature>
<feature type="region of interest" description="Disordered" evidence="8">
    <location>
        <begin position="422"/>
        <end position="441"/>
    </location>
</feature>
<dbReference type="InterPro" id="IPR020846">
    <property type="entry name" value="MFS_dom"/>
</dbReference>
<name>A0A850NP17_9PROT</name>
<evidence type="ECO:0000313" key="13">
    <source>
        <dbReference type="Proteomes" id="UP000557688"/>
    </source>
</evidence>
<evidence type="ECO:0000313" key="11">
    <source>
        <dbReference type="EMBL" id="MBB3172782.1"/>
    </source>
</evidence>
<accession>A0A850NP17</accession>
<comment type="caution">
    <text evidence="12">The sequence shown here is derived from an EMBL/GenBank/DDBJ whole genome shotgun (WGS) entry which is preliminary data.</text>
</comment>
<reference evidence="11 13" key="2">
    <citation type="submission" date="2020-08" db="EMBL/GenBank/DDBJ databases">
        <title>Genomic Encyclopedia of Type Strains, Phase III (KMG-III): the genomes of soil and plant-associated and newly described type strains.</title>
        <authorList>
            <person name="Whitman W."/>
        </authorList>
    </citation>
    <scope>NUCLEOTIDE SEQUENCE [LARGE SCALE GENOMIC DNA]</scope>
    <source>
        <strain evidence="11 13">CECT 8088</strain>
    </source>
</reference>
<dbReference type="EMBL" id="JACHXV010000002">
    <property type="protein sequence ID" value="MBB3172782.1"/>
    <property type="molecule type" value="Genomic_DNA"/>
</dbReference>
<evidence type="ECO:0000256" key="7">
    <source>
        <dbReference type="ARBA" id="ARBA00023136"/>
    </source>
</evidence>
<dbReference type="PANTHER" id="PTHR43528:SF3">
    <property type="entry name" value="CITRATE-PROTON SYMPORTER"/>
    <property type="match status" value="1"/>
</dbReference>
<dbReference type="GO" id="GO:0005886">
    <property type="term" value="C:plasma membrane"/>
    <property type="evidence" value="ECO:0007669"/>
    <property type="project" value="UniProtKB-SubCell"/>
</dbReference>
<evidence type="ECO:0000313" key="14">
    <source>
        <dbReference type="Proteomes" id="UP000565205"/>
    </source>
</evidence>
<feature type="transmembrane region" description="Helical" evidence="9">
    <location>
        <begin position="324"/>
        <end position="350"/>
    </location>
</feature>
<feature type="transmembrane region" description="Helical" evidence="9">
    <location>
        <begin position="230"/>
        <end position="249"/>
    </location>
</feature>
<proteinExistence type="predicted"/>
<protein>
    <submittedName>
        <fullName evidence="11">MFS family permease</fullName>
    </submittedName>
    <submittedName>
        <fullName evidence="12">MFS transporter</fullName>
    </submittedName>
</protein>
<keyword evidence="4 9" id="KW-0812">Transmembrane</keyword>
<feature type="transmembrane region" description="Helical" evidence="9">
    <location>
        <begin position="59"/>
        <end position="82"/>
    </location>
</feature>
<dbReference type="Pfam" id="PF07690">
    <property type="entry name" value="MFS_1"/>
    <property type="match status" value="1"/>
</dbReference>
<dbReference type="InterPro" id="IPR036259">
    <property type="entry name" value="MFS_trans_sf"/>
</dbReference>
<evidence type="ECO:0000256" key="3">
    <source>
        <dbReference type="ARBA" id="ARBA00022475"/>
    </source>
</evidence>
<dbReference type="Proteomes" id="UP000557688">
    <property type="component" value="Unassembled WGS sequence"/>
</dbReference>
<dbReference type="SUPFAM" id="SSF103473">
    <property type="entry name" value="MFS general substrate transporter"/>
    <property type="match status" value="1"/>
</dbReference>
<sequence>MTARPVRRDTNPGVTRRKTLAVGLGNFLEFYNFLVFSTFAPMIGHSLLPQGGAASQSVVAWSAFAISFIARPLGAVALGRVAERRGRRLALLASLGLMGLGSAMVAFCPGYGRIGWIATAITIAGRLLQGFSDGGEVGPASVALFDIAPPGRRMGLVLLQFITQNAAATTGVCVGLVLSAWLSEAALYAWGWRVALAAGLAIVPFGLWLRRGLDVGETVGRSAAESETRLGARHALVLCTMLGTTSMAYGRAYGVTYGITVLRMHPRAAMAAMALGLASSVVGMIAGLILTRRLGARTLTIVALLGSMLICEPLYAWAAADRSWGVLAIAQSLIGLVGAMPFAPLLLAMLTAFAPAERATGFGLVYALAVATCGATTPALLSWLNAFDGNPLWPAHVYVVASAIALAGGLALLARSTDPELAPATPLTSASATAAGRQAGG</sequence>
<dbReference type="PANTHER" id="PTHR43528">
    <property type="entry name" value="ALPHA-KETOGLUTARATE PERMEASE"/>
    <property type="match status" value="1"/>
</dbReference>
<evidence type="ECO:0000256" key="5">
    <source>
        <dbReference type="ARBA" id="ARBA00022847"/>
    </source>
</evidence>
<dbReference type="PROSITE" id="PS50850">
    <property type="entry name" value="MFS"/>
    <property type="match status" value="1"/>
</dbReference>